<gene>
    <name evidence="1" type="ORF">BLIG_00579</name>
</gene>
<name>C5E9L9_BIFLI</name>
<evidence type="ECO:0000313" key="1">
    <source>
        <dbReference type="EMBL" id="EEQ54628.1"/>
    </source>
</evidence>
<reference evidence="1" key="1">
    <citation type="submission" date="2008-08" db="EMBL/GenBank/DDBJ databases">
        <title>Annotation of Bifidobacterium longum subsp. infantis CCUG 52486.</title>
        <authorList>
            <consortium name="The Broad Institute Genome Sequencing Platform"/>
            <person name="Gougoulias C."/>
            <person name="Tuohy K.M."/>
            <person name="Gibson G.R."/>
            <person name="Ward D."/>
            <person name="Mehta T."/>
            <person name="Young S."/>
            <person name="Jaffe D."/>
            <person name="Gnerre S."/>
            <person name="Berlin A."/>
            <person name="Heiman D."/>
            <person name="Hepburn T."/>
            <person name="Shea T."/>
            <person name="Sykes S."/>
            <person name="Alvarado L."/>
            <person name="Kodira C."/>
            <person name="Borodovsky M."/>
            <person name="Lander E."/>
            <person name="Galagan J."/>
            <person name="Nusbaum C."/>
            <person name="Birren B."/>
        </authorList>
    </citation>
    <scope>NUCLEOTIDE SEQUENCE [LARGE SCALE GENOMIC DNA]</scope>
    <source>
        <strain evidence="1">CCUG 52486</strain>
    </source>
</reference>
<sequence>MCVLFHFHRHTNLENWITGRILERRKTLAKPSGACEQVNNRYNAHVILIPSMNTLCQRMVQKRAYQEYSARDDYRSHVPDYLQCPRTASFRRPPQATTATTLMGQALAT</sequence>
<dbReference type="AlphaFoldDB" id="C5E9L9"/>
<dbReference type="HOGENOM" id="CLU_2178703_0_0_11"/>
<organism evidence="1">
    <name type="scientific">Bifidobacterium longum subsp. infantis CCUG 52486</name>
    <dbReference type="NCBI Taxonomy" id="537937"/>
    <lineage>
        <taxon>Bacteria</taxon>
        <taxon>Bacillati</taxon>
        <taxon>Actinomycetota</taxon>
        <taxon>Actinomycetes</taxon>
        <taxon>Bifidobacteriales</taxon>
        <taxon>Bifidobacteriaceae</taxon>
        <taxon>Bifidobacterium</taxon>
    </lineage>
</organism>
<proteinExistence type="predicted"/>
<dbReference type="Proteomes" id="UP000005084">
    <property type="component" value="Unassembled WGS sequence"/>
</dbReference>
<protein>
    <submittedName>
        <fullName evidence="1">Uncharacterized protein</fullName>
    </submittedName>
</protein>
<accession>C5E9L9</accession>
<dbReference type="EMBL" id="DS990238">
    <property type="protein sequence ID" value="EEQ54628.1"/>
    <property type="molecule type" value="Genomic_DNA"/>
</dbReference>